<dbReference type="CDD" id="cd01282">
    <property type="entry name" value="HTH_MerR-like_sg3"/>
    <property type="match status" value="1"/>
</dbReference>
<evidence type="ECO:0000313" key="5">
    <source>
        <dbReference type="EMBL" id="MDP4097007.1"/>
    </source>
</evidence>
<sequence>MQIGELSKATGASIRSLRYYEKMGLLTASRLENGYREYNPLAVEQVRTIRLYLSLGLSTEQIAGFLHCVMKSKEAFCEEVLPMFEKKLSEIDGQILLLSQIRSNLIDRIASIREEKKEESAHEHANDR</sequence>
<dbReference type="InterPro" id="IPR000551">
    <property type="entry name" value="MerR-type_HTH_dom"/>
</dbReference>
<evidence type="ECO:0000256" key="3">
    <source>
        <dbReference type="ARBA" id="ARBA00023163"/>
    </source>
</evidence>
<keyword evidence="2" id="KW-0238">DNA-binding</keyword>
<dbReference type="Pfam" id="PF13411">
    <property type="entry name" value="MerR_1"/>
    <property type="match status" value="1"/>
</dbReference>
<organism evidence="5 6">
    <name type="scientific">Paenibacillus zeirhizosphaerae</name>
    <dbReference type="NCBI Taxonomy" id="2987519"/>
    <lineage>
        <taxon>Bacteria</taxon>
        <taxon>Bacillati</taxon>
        <taxon>Bacillota</taxon>
        <taxon>Bacilli</taxon>
        <taxon>Bacillales</taxon>
        <taxon>Paenibacillaceae</taxon>
        <taxon>Paenibacillus</taxon>
    </lineage>
</organism>
<dbReference type="RefSeq" id="WP_305754607.1">
    <property type="nucleotide sequence ID" value="NZ_JAPCKK010000014.1"/>
</dbReference>
<evidence type="ECO:0000313" key="6">
    <source>
        <dbReference type="Proteomes" id="UP001241848"/>
    </source>
</evidence>
<evidence type="ECO:0000256" key="2">
    <source>
        <dbReference type="ARBA" id="ARBA00023125"/>
    </source>
</evidence>
<comment type="caution">
    <text evidence="5">The sequence shown here is derived from an EMBL/GenBank/DDBJ whole genome shotgun (WGS) entry which is preliminary data.</text>
</comment>
<evidence type="ECO:0000259" key="4">
    <source>
        <dbReference type="PROSITE" id="PS50937"/>
    </source>
</evidence>
<dbReference type="PANTHER" id="PTHR30204">
    <property type="entry name" value="REDOX-CYCLING DRUG-SENSING TRANSCRIPTIONAL ACTIVATOR SOXR"/>
    <property type="match status" value="1"/>
</dbReference>
<dbReference type="SUPFAM" id="SSF46955">
    <property type="entry name" value="Putative DNA-binding domain"/>
    <property type="match status" value="1"/>
</dbReference>
<dbReference type="PROSITE" id="PS50937">
    <property type="entry name" value="HTH_MERR_2"/>
    <property type="match status" value="1"/>
</dbReference>
<accession>A0ABT9FQL2</accession>
<proteinExistence type="predicted"/>
<dbReference type="PANTHER" id="PTHR30204:SF94">
    <property type="entry name" value="HEAVY METAL-DEPENDENT TRANSCRIPTIONAL REGULATOR HI_0293-RELATED"/>
    <property type="match status" value="1"/>
</dbReference>
<reference evidence="5 6" key="1">
    <citation type="submission" date="2022-10" db="EMBL/GenBank/DDBJ databases">
        <title>Paenibacillus description and whole genome data of maize root bacterial community.</title>
        <authorList>
            <person name="Marton D."/>
            <person name="Farkas M."/>
            <person name="Cserhati M."/>
        </authorList>
    </citation>
    <scope>NUCLEOTIDE SEQUENCE [LARGE SCALE GENOMIC DNA]</scope>
    <source>
        <strain evidence="5 6">P96</strain>
    </source>
</reference>
<gene>
    <name evidence="5" type="ORF">OIN60_09520</name>
</gene>
<protein>
    <submittedName>
        <fullName evidence="5">MerR family transcriptional regulator</fullName>
    </submittedName>
</protein>
<dbReference type="SMART" id="SM00422">
    <property type="entry name" value="HTH_MERR"/>
    <property type="match status" value="1"/>
</dbReference>
<keyword evidence="6" id="KW-1185">Reference proteome</keyword>
<feature type="domain" description="HTH merR-type" evidence="4">
    <location>
        <begin position="1"/>
        <end position="68"/>
    </location>
</feature>
<name>A0ABT9FQL2_9BACL</name>
<keyword evidence="1" id="KW-0805">Transcription regulation</keyword>
<dbReference type="InterPro" id="IPR009061">
    <property type="entry name" value="DNA-bd_dom_put_sf"/>
</dbReference>
<dbReference type="Gene3D" id="1.10.1660.10">
    <property type="match status" value="1"/>
</dbReference>
<dbReference type="InterPro" id="IPR047057">
    <property type="entry name" value="MerR_fam"/>
</dbReference>
<keyword evidence="3" id="KW-0804">Transcription</keyword>
<dbReference type="EMBL" id="JAPCKK010000014">
    <property type="protein sequence ID" value="MDP4097007.1"/>
    <property type="molecule type" value="Genomic_DNA"/>
</dbReference>
<dbReference type="PRINTS" id="PR00040">
    <property type="entry name" value="HTHMERR"/>
</dbReference>
<evidence type="ECO:0000256" key="1">
    <source>
        <dbReference type="ARBA" id="ARBA00023015"/>
    </source>
</evidence>
<dbReference type="Proteomes" id="UP001241848">
    <property type="component" value="Unassembled WGS sequence"/>
</dbReference>